<reference evidence="2 3" key="2">
    <citation type="journal article" date="2019" name="G3 (Bethesda)">
        <title>Hybrid Assembly of the Genome of the Entomopathogenic Nematode Steinernema carpocapsae Identifies the X-Chromosome.</title>
        <authorList>
            <person name="Serra L."/>
            <person name="Macchietto M."/>
            <person name="Macias-Munoz A."/>
            <person name="McGill C.J."/>
            <person name="Rodriguez I.M."/>
            <person name="Rodriguez B."/>
            <person name="Murad R."/>
            <person name="Mortazavi A."/>
        </authorList>
    </citation>
    <scope>NUCLEOTIDE SEQUENCE [LARGE SCALE GENOMIC DNA]</scope>
    <source>
        <strain evidence="2 3">ALL</strain>
    </source>
</reference>
<dbReference type="EMBL" id="AZBU02000003">
    <property type="protein sequence ID" value="TKR86757.1"/>
    <property type="molecule type" value="Genomic_DNA"/>
</dbReference>
<gene>
    <name evidence="2" type="ORF">L596_011281</name>
</gene>
<feature type="chain" id="PRO_5020462919" evidence="1">
    <location>
        <begin position="19"/>
        <end position="110"/>
    </location>
</feature>
<comment type="caution">
    <text evidence="2">The sequence shown here is derived from an EMBL/GenBank/DDBJ whole genome shotgun (WGS) entry which is preliminary data.</text>
</comment>
<organism evidence="2 3">
    <name type="scientific">Steinernema carpocapsae</name>
    <name type="common">Entomopathogenic nematode</name>
    <dbReference type="NCBI Taxonomy" id="34508"/>
    <lineage>
        <taxon>Eukaryota</taxon>
        <taxon>Metazoa</taxon>
        <taxon>Ecdysozoa</taxon>
        <taxon>Nematoda</taxon>
        <taxon>Chromadorea</taxon>
        <taxon>Rhabditida</taxon>
        <taxon>Tylenchina</taxon>
        <taxon>Panagrolaimomorpha</taxon>
        <taxon>Strongyloidoidea</taxon>
        <taxon>Steinernematidae</taxon>
        <taxon>Steinernema</taxon>
    </lineage>
</organism>
<name>A0A4U5NTE1_STECR</name>
<evidence type="ECO:0000313" key="3">
    <source>
        <dbReference type="Proteomes" id="UP000298663"/>
    </source>
</evidence>
<accession>A0A4U5NTE1</accession>
<evidence type="ECO:0000313" key="2">
    <source>
        <dbReference type="EMBL" id="TKR86757.1"/>
    </source>
</evidence>
<keyword evidence="1" id="KW-0732">Signal</keyword>
<dbReference type="Proteomes" id="UP000298663">
    <property type="component" value="Unassembled WGS sequence"/>
</dbReference>
<proteinExistence type="predicted"/>
<reference evidence="2 3" key="1">
    <citation type="journal article" date="2015" name="Genome Biol.">
        <title>Comparative genomics of Steinernema reveals deeply conserved gene regulatory networks.</title>
        <authorList>
            <person name="Dillman A.R."/>
            <person name="Macchietto M."/>
            <person name="Porter C.F."/>
            <person name="Rogers A."/>
            <person name="Williams B."/>
            <person name="Antoshechkin I."/>
            <person name="Lee M.M."/>
            <person name="Goodwin Z."/>
            <person name="Lu X."/>
            <person name="Lewis E.E."/>
            <person name="Goodrich-Blair H."/>
            <person name="Stock S.P."/>
            <person name="Adams B.J."/>
            <person name="Sternberg P.W."/>
            <person name="Mortazavi A."/>
        </authorList>
    </citation>
    <scope>NUCLEOTIDE SEQUENCE [LARGE SCALE GENOMIC DNA]</scope>
    <source>
        <strain evidence="2 3">ALL</strain>
    </source>
</reference>
<sequence length="110" mass="12602">MSPVFLFLLLSLVSNLESASVRKTKHVFYDERVHGGTVVYRPKTYHTYRTHFETRNYYSPSQVHYNAYHSYPYYQQSYYPSYPYGGYSGGYGGGYGGGAFGFCLLCFGFG</sequence>
<keyword evidence="3" id="KW-1185">Reference proteome</keyword>
<feature type="signal peptide" evidence="1">
    <location>
        <begin position="1"/>
        <end position="18"/>
    </location>
</feature>
<evidence type="ECO:0000256" key="1">
    <source>
        <dbReference type="SAM" id="SignalP"/>
    </source>
</evidence>
<dbReference type="AlphaFoldDB" id="A0A4U5NTE1"/>
<protein>
    <submittedName>
        <fullName evidence="2">Uncharacterized protein</fullName>
    </submittedName>
</protein>